<evidence type="ECO:0000256" key="8">
    <source>
        <dbReference type="ARBA" id="ARBA00023136"/>
    </source>
</evidence>
<comment type="similarity">
    <text evidence="2 9">Belongs to the major facilitator superfamily. Sugar transporter (TC 2.A.1.1) family.</text>
</comment>
<dbReference type="InterPro" id="IPR036259">
    <property type="entry name" value="MFS_trans_sf"/>
</dbReference>
<comment type="subcellular location">
    <subcellularLocation>
        <location evidence="1">Cell membrane</location>
        <topology evidence="1">Multi-pass membrane protein</topology>
    </subcellularLocation>
</comment>
<feature type="transmembrane region" description="Helical" evidence="10">
    <location>
        <begin position="336"/>
        <end position="357"/>
    </location>
</feature>
<feature type="transmembrane region" description="Helical" evidence="10">
    <location>
        <begin position="185"/>
        <end position="205"/>
    </location>
</feature>
<feature type="transmembrane region" description="Helical" evidence="10">
    <location>
        <begin position="307"/>
        <end position="329"/>
    </location>
</feature>
<dbReference type="GO" id="GO:0022857">
    <property type="term" value="F:transmembrane transporter activity"/>
    <property type="evidence" value="ECO:0007669"/>
    <property type="project" value="InterPro"/>
</dbReference>
<feature type="transmembrane region" description="Helical" evidence="10">
    <location>
        <begin position="377"/>
        <end position="400"/>
    </location>
</feature>
<reference evidence="12 13" key="1">
    <citation type="submission" date="2016-01" db="EMBL/GenBank/DDBJ databases">
        <title>Genome sequence of Oerskovia enterophila VJag, an agar and cellulose degrading bacterium.</title>
        <authorList>
            <person name="Poehlein A."/>
            <person name="Jag V."/>
            <person name="Bengelsdorf F."/>
            <person name="Duerre P."/>
            <person name="Daniel R."/>
        </authorList>
    </citation>
    <scope>NUCLEOTIDE SEQUENCE [LARGE SCALE GENOMIC DNA]</scope>
    <source>
        <strain evidence="12 13">VJag</strain>
    </source>
</reference>
<evidence type="ECO:0000313" key="13">
    <source>
        <dbReference type="Proteomes" id="UP000076447"/>
    </source>
</evidence>
<dbReference type="InterPro" id="IPR005828">
    <property type="entry name" value="MFS_sugar_transport-like"/>
</dbReference>
<dbReference type="PROSITE" id="PS00216">
    <property type="entry name" value="SUGAR_TRANSPORT_1"/>
    <property type="match status" value="1"/>
</dbReference>
<feature type="transmembrane region" description="Helical" evidence="10">
    <location>
        <begin position="270"/>
        <end position="292"/>
    </location>
</feature>
<evidence type="ECO:0000256" key="6">
    <source>
        <dbReference type="ARBA" id="ARBA00022692"/>
    </source>
</evidence>
<feature type="transmembrane region" description="Helical" evidence="10">
    <location>
        <begin position="19"/>
        <end position="35"/>
    </location>
</feature>
<dbReference type="AlphaFoldDB" id="A0A163PWD1"/>
<dbReference type="InterPro" id="IPR020846">
    <property type="entry name" value="MFS_dom"/>
</dbReference>
<dbReference type="InterPro" id="IPR050814">
    <property type="entry name" value="Myo-inositol_Transporter"/>
</dbReference>
<dbReference type="NCBIfam" id="TIGR00879">
    <property type="entry name" value="SP"/>
    <property type="match status" value="1"/>
</dbReference>
<evidence type="ECO:0000259" key="11">
    <source>
        <dbReference type="PROSITE" id="PS50850"/>
    </source>
</evidence>
<evidence type="ECO:0000256" key="7">
    <source>
        <dbReference type="ARBA" id="ARBA00022989"/>
    </source>
</evidence>
<feature type="transmembrane region" description="Helical" evidence="10">
    <location>
        <begin position="152"/>
        <end position="173"/>
    </location>
</feature>
<feature type="transmembrane region" description="Helical" evidence="10">
    <location>
        <begin position="117"/>
        <end position="140"/>
    </location>
</feature>
<dbReference type="OrthoDB" id="4008739at2"/>
<feature type="transmembrane region" description="Helical" evidence="10">
    <location>
        <begin position="443"/>
        <end position="462"/>
    </location>
</feature>
<dbReference type="EMBL" id="LRIE01000085">
    <property type="protein sequence ID" value="KZM33573.1"/>
    <property type="molecule type" value="Genomic_DNA"/>
</dbReference>
<dbReference type="InterPro" id="IPR003663">
    <property type="entry name" value="Sugar/inositol_transpt"/>
</dbReference>
<feature type="transmembrane region" description="Helical" evidence="10">
    <location>
        <begin position="407"/>
        <end position="423"/>
    </location>
</feature>
<dbReference type="Proteomes" id="UP000076447">
    <property type="component" value="Unassembled WGS sequence"/>
</dbReference>
<dbReference type="Gene3D" id="1.20.1250.20">
    <property type="entry name" value="MFS general substrate transporter like domains"/>
    <property type="match status" value="1"/>
</dbReference>
<name>A0A163PWD1_9CELL</name>
<dbReference type="PROSITE" id="PS00217">
    <property type="entry name" value="SUGAR_TRANSPORT_2"/>
    <property type="match status" value="1"/>
</dbReference>
<keyword evidence="6 10" id="KW-0812">Transmembrane</keyword>
<dbReference type="STRING" id="43678.OJAG_38930"/>
<dbReference type="Pfam" id="PF00083">
    <property type="entry name" value="Sugar_tr"/>
    <property type="match status" value="1"/>
</dbReference>
<dbReference type="PRINTS" id="PR00171">
    <property type="entry name" value="SUGRTRNSPORT"/>
</dbReference>
<protein>
    <submittedName>
        <fullName evidence="12">D-xylose-proton symporter</fullName>
    </submittedName>
</protein>
<dbReference type="GO" id="GO:0005886">
    <property type="term" value="C:plasma membrane"/>
    <property type="evidence" value="ECO:0007669"/>
    <property type="project" value="UniProtKB-SubCell"/>
</dbReference>
<evidence type="ECO:0000313" key="12">
    <source>
        <dbReference type="EMBL" id="KZM33573.1"/>
    </source>
</evidence>
<evidence type="ECO:0000256" key="5">
    <source>
        <dbReference type="ARBA" id="ARBA00022597"/>
    </source>
</evidence>
<dbReference type="InterPro" id="IPR005829">
    <property type="entry name" value="Sugar_transporter_CS"/>
</dbReference>
<evidence type="ECO:0000256" key="1">
    <source>
        <dbReference type="ARBA" id="ARBA00004651"/>
    </source>
</evidence>
<dbReference type="RefSeq" id="WP_068710276.1">
    <property type="nucleotide sequence ID" value="NZ_LRIE01000085.1"/>
</dbReference>
<dbReference type="PATRIC" id="fig|43678.3.peg.4065"/>
<evidence type="ECO:0000256" key="3">
    <source>
        <dbReference type="ARBA" id="ARBA00022448"/>
    </source>
</evidence>
<sequence length="480" mass="49864">MTPEPPVASPVPARVPGRVVLACLAAALGGLLFGFDTSVVNSAVGALSEHFELTASMRGMVASLSLLGCAVGAWFAGSVSERLGRVKVMVLSALLFGVCAVLAAFAPSVALLLPVRLLAGVGIGAASVMAPAYIAEVAPARARGRLGGLQQLFITIGIFVALAAGLAMARAAGGAAHELWGGLPAWRWMFLAELVPAALYALAAFRLPESPRYLVSQGREDEAKAVLQRLTGVGDREVDDTVHEIRASIGEHATTSLRDLRGSALGLKPIVWIGLGVAALIQLSGINAVFVYSTSLWESVGFTESRALTMSLVTAAVNIAVTVVAIGLADRFGRRPMLAAGSVGMAVSLAVTAFAFGHATTSASGELVFPQVWAMTALVAVNLMVVSFGLTWGPLGWVLLGEMFPHSIRATALAVATAVQWFVNYGVTRSFPVVSESWGLPATYGTFAAISAFAVFFVLRFLPETKGRTLEQMGDGARAG</sequence>
<proteinExistence type="inferred from homology"/>
<dbReference type="SUPFAM" id="SSF103473">
    <property type="entry name" value="MFS general substrate transporter"/>
    <property type="match status" value="1"/>
</dbReference>
<feature type="transmembrane region" description="Helical" evidence="10">
    <location>
        <begin position="55"/>
        <end position="76"/>
    </location>
</feature>
<evidence type="ECO:0000256" key="10">
    <source>
        <dbReference type="SAM" id="Phobius"/>
    </source>
</evidence>
<keyword evidence="7 10" id="KW-1133">Transmembrane helix</keyword>
<comment type="caution">
    <text evidence="12">The sequence shown here is derived from an EMBL/GenBank/DDBJ whole genome shotgun (WGS) entry which is preliminary data.</text>
</comment>
<feature type="transmembrane region" description="Helical" evidence="10">
    <location>
        <begin position="88"/>
        <end position="111"/>
    </location>
</feature>
<accession>A0A163PWD1</accession>
<organism evidence="12 13">
    <name type="scientific">Oerskovia enterophila</name>
    <dbReference type="NCBI Taxonomy" id="43678"/>
    <lineage>
        <taxon>Bacteria</taxon>
        <taxon>Bacillati</taxon>
        <taxon>Actinomycetota</taxon>
        <taxon>Actinomycetes</taxon>
        <taxon>Micrococcales</taxon>
        <taxon>Cellulomonadaceae</taxon>
        <taxon>Oerskovia</taxon>
    </lineage>
</organism>
<evidence type="ECO:0000256" key="2">
    <source>
        <dbReference type="ARBA" id="ARBA00010992"/>
    </source>
</evidence>
<evidence type="ECO:0000256" key="4">
    <source>
        <dbReference type="ARBA" id="ARBA00022475"/>
    </source>
</evidence>
<gene>
    <name evidence="12" type="primary">xylE_2</name>
    <name evidence="12" type="ORF">OJAG_38930</name>
</gene>
<dbReference type="PANTHER" id="PTHR48020">
    <property type="entry name" value="PROTON MYO-INOSITOL COTRANSPORTER"/>
    <property type="match status" value="1"/>
</dbReference>
<feature type="domain" description="Major facilitator superfamily (MFS) profile" evidence="11">
    <location>
        <begin position="22"/>
        <end position="466"/>
    </location>
</feature>
<keyword evidence="3 9" id="KW-0813">Transport</keyword>
<dbReference type="PROSITE" id="PS50850">
    <property type="entry name" value="MFS"/>
    <property type="match status" value="1"/>
</dbReference>
<dbReference type="FunFam" id="1.20.1250.20:FF:000218">
    <property type="entry name" value="facilitated trehalose transporter Tret1"/>
    <property type="match status" value="1"/>
</dbReference>
<evidence type="ECO:0000256" key="9">
    <source>
        <dbReference type="RuleBase" id="RU003346"/>
    </source>
</evidence>
<dbReference type="PANTHER" id="PTHR48020:SF12">
    <property type="entry name" value="PROTON MYO-INOSITOL COTRANSPORTER"/>
    <property type="match status" value="1"/>
</dbReference>
<keyword evidence="4" id="KW-1003">Cell membrane</keyword>
<keyword evidence="8 10" id="KW-0472">Membrane</keyword>
<keyword evidence="5" id="KW-0762">Sugar transport</keyword>